<dbReference type="AlphaFoldDB" id="A0A2R5FA70"/>
<evidence type="ECO:0000313" key="2">
    <source>
        <dbReference type="EMBL" id="GBG14719.1"/>
    </source>
</evidence>
<protein>
    <submittedName>
        <fullName evidence="2">Histidine kinase</fullName>
    </submittedName>
</protein>
<dbReference type="GO" id="GO:0016301">
    <property type="term" value="F:kinase activity"/>
    <property type="evidence" value="ECO:0007669"/>
    <property type="project" value="UniProtKB-KW"/>
</dbReference>
<organism evidence="2 3">
    <name type="scientific">Novimethylophilus kurashikiensis</name>
    <dbReference type="NCBI Taxonomy" id="1825523"/>
    <lineage>
        <taxon>Bacteria</taxon>
        <taxon>Pseudomonadati</taxon>
        <taxon>Pseudomonadota</taxon>
        <taxon>Betaproteobacteria</taxon>
        <taxon>Nitrosomonadales</taxon>
        <taxon>Methylophilaceae</taxon>
        <taxon>Novimethylophilus</taxon>
    </lineage>
</organism>
<gene>
    <name evidence="2" type="ORF">NMK_2320</name>
</gene>
<dbReference type="OrthoDB" id="8546845at2"/>
<accession>A0A2R5FA70</accession>
<sequence>MIPILPKSSGRPEHHVSASRGESVDPPQDSVVLMLNNKGMIRECSKTSRQVLGYPSSRLIWHHISMLLPQLENIQLTDGKRINPRLQFLSHIGHRFEVLCPDGQHMESEMYINNVETSGNDYLRVILRPVLS</sequence>
<feature type="region of interest" description="Disordered" evidence="1">
    <location>
        <begin position="1"/>
        <end position="28"/>
    </location>
</feature>
<keyword evidence="3" id="KW-1185">Reference proteome</keyword>
<dbReference type="Proteomes" id="UP000245081">
    <property type="component" value="Unassembled WGS sequence"/>
</dbReference>
<evidence type="ECO:0000313" key="3">
    <source>
        <dbReference type="Proteomes" id="UP000245081"/>
    </source>
</evidence>
<dbReference type="RefSeq" id="WP_146187185.1">
    <property type="nucleotide sequence ID" value="NZ_BDOQ01000009.1"/>
</dbReference>
<name>A0A2R5FA70_9PROT</name>
<proteinExistence type="predicted"/>
<dbReference type="SUPFAM" id="SSF55785">
    <property type="entry name" value="PYP-like sensor domain (PAS domain)"/>
    <property type="match status" value="1"/>
</dbReference>
<comment type="caution">
    <text evidence="2">The sequence shown here is derived from an EMBL/GenBank/DDBJ whole genome shotgun (WGS) entry which is preliminary data.</text>
</comment>
<evidence type="ECO:0000256" key="1">
    <source>
        <dbReference type="SAM" id="MobiDB-lite"/>
    </source>
</evidence>
<keyword evidence="2" id="KW-0808">Transferase</keyword>
<dbReference type="EMBL" id="BDOQ01000009">
    <property type="protein sequence ID" value="GBG14719.1"/>
    <property type="molecule type" value="Genomic_DNA"/>
</dbReference>
<reference evidence="2 3" key="1">
    <citation type="journal article" date="2018" name="Environ. Microbiol.">
        <title>Isolation and genomic characterization of Novimethylophilus kurashikiensis gen. nov. sp. nov., a new lanthanide-dependent methylotrophic species of Methylophilaceae.</title>
        <authorList>
            <person name="Lv H."/>
            <person name="Sahin N."/>
            <person name="Tani A."/>
        </authorList>
    </citation>
    <scope>NUCLEOTIDE SEQUENCE [LARGE SCALE GENOMIC DNA]</scope>
    <source>
        <strain evidence="2 3">La2-4</strain>
    </source>
</reference>
<dbReference type="InterPro" id="IPR035965">
    <property type="entry name" value="PAS-like_dom_sf"/>
</dbReference>
<dbReference type="Gene3D" id="3.30.450.20">
    <property type="entry name" value="PAS domain"/>
    <property type="match status" value="1"/>
</dbReference>
<keyword evidence="2" id="KW-0418">Kinase</keyword>